<dbReference type="Proteomes" id="UP000005089">
    <property type="component" value="Unassembled WGS sequence"/>
</dbReference>
<evidence type="ECO:0000313" key="2">
    <source>
        <dbReference type="Proteomes" id="UP000005089"/>
    </source>
</evidence>
<protein>
    <submittedName>
        <fullName evidence="1">Acyl-CoA thioester hydrolase, YbgC/YbaW family</fullName>
    </submittedName>
</protein>
<dbReference type="InterPro" id="IPR029069">
    <property type="entry name" value="HotDog_dom_sf"/>
</dbReference>
<dbReference type="PANTHER" id="PTHR31793:SF24">
    <property type="entry name" value="LONG-CHAIN ACYL-COA THIOESTERASE FADM"/>
    <property type="match status" value="1"/>
</dbReference>
<dbReference type="RefSeq" id="WP_005881510.1">
    <property type="nucleotide sequence ID" value="NZ_CP019430.1"/>
</dbReference>
<evidence type="ECO:0000313" key="1">
    <source>
        <dbReference type="EMBL" id="EEO30398.1"/>
    </source>
</evidence>
<dbReference type="PANTHER" id="PTHR31793">
    <property type="entry name" value="4-HYDROXYBENZOYL-COA THIOESTERASE FAMILY MEMBER"/>
    <property type="match status" value="1"/>
</dbReference>
<keyword evidence="2" id="KW-1185">Reference proteome</keyword>
<dbReference type="InterPro" id="IPR050563">
    <property type="entry name" value="4-hydroxybenzoyl-CoA_TE"/>
</dbReference>
<dbReference type="OrthoDB" id="9799036at2"/>
<dbReference type="GeneID" id="77134585"/>
<reference evidence="1 2" key="1">
    <citation type="submission" date="2009-02" db="EMBL/GenBank/DDBJ databases">
        <title>The Genome Sequence of Oxalobacter formigenes OXCC13.</title>
        <authorList>
            <consortium name="The Broad Institute Genome Sequencing Platform"/>
            <person name="Ward D."/>
            <person name="Young S.K."/>
            <person name="Kodira C.D."/>
            <person name="Zeng Q."/>
            <person name="Koehrsen M."/>
            <person name="Alvarado L."/>
            <person name="Berlin A."/>
            <person name="Borenstein D."/>
            <person name="Chen Z."/>
            <person name="Engels R."/>
            <person name="Freedman E."/>
            <person name="Gellesch M."/>
            <person name="Goldberg J."/>
            <person name="Griggs A."/>
            <person name="Gujja S."/>
            <person name="Heiman D."/>
            <person name="Hepburn T."/>
            <person name="Howarth C."/>
            <person name="Jen D."/>
            <person name="Larson L."/>
            <person name="Lewis B."/>
            <person name="Mehta T."/>
            <person name="Park D."/>
            <person name="Pearson M."/>
            <person name="Roberts A."/>
            <person name="Saif S."/>
            <person name="Shea T."/>
            <person name="Shenoy N."/>
            <person name="Sisk P."/>
            <person name="Stolte C."/>
            <person name="Sykes S."/>
            <person name="Walk T."/>
            <person name="White J."/>
            <person name="Yandava C."/>
            <person name="Allison M.J."/>
            <person name="Lander E."/>
            <person name="Nusbaum C."/>
            <person name="Galagan J."/>
            <person name="Birren B."/>
        </authorList>
    </citation>
    <scope>NUCLEOTIDE SEQUENCE [LARGE SCALE GENOMIC DNA]</scope>
    <source>
        <strain evidence="1 2">OXCC13</strain>
    </source>
</reference>
<dbReference type="HOGENOM" id="CLU_101141_2_3_4"/>
<dbReference type="CDD" id="cd00586">
    <property type="entry name" value="4HBT"/>
    <property type="match status" value="1"/>
</dbReference>
<dbReference type="Pfam" id="PF13279">
    <property type="entry name" value="4HBT_2"/>
    <property type="match status" value="1"/>
</dbReference>
<dbReference type="GO" id="GO:0047617">
    <property type="term" value="F:fatty acyl-CoA hydrolase activity"/>
    <property type="evidence" value="ECO:0007669"/>
    <property type="project" value="TreeGrafter"/>
</dbReference>
<dbReference type="SUPFAM" id="SSF54637">
    <property type="entry name" value="Thioesterase/thiol ester dehydrase-isomerase"/>
    <property type="match status" value="1"/>
</dbReference>
<dbReference type="AlphaFoldDB" id="C3XB22"/>
<keyword evidence="1" id="KW-0378">Hydrolase</keyword>
<organism evidence="1 2">
    <name type="scientific">Oxalobacter formigenes OXCC13</name>
    <dbReference type="NCBI Taxonomy" id="556269"/>
    <lineage>
        <taxon>Bacteria</taxon>
        <taxon>Pseudomonadati</taxon>
        <taxon>Pseudomonadota</taxon>
        <taxon>Betaproteobacteria</taxon>
        <taxon>Burkholderiales</taxon>
        <taxon>Oxalobacteraceae</taxon>
        <taxon>Oxalobacter</taxon>
    </lineage>
</organism>
<dbReference type="Gene3D" id="3.10.129.10">
    <property type="entry name" value="Hotdog Thioesterase"/>
    <property type="match status" value="1"/>
</dbReference>
<sequence length="139" mass="15642">MTSDPILSDKKLVHVSRMPIRWGDMDAMGHVNNVTYFRYLEQARIEWYSSIGREHAGSETVVVSCYCHYYAPVVYPGNLEIKTYAGSPGRSSFEIVQEIRRTDAPDVLCALGGSKVVWIDIETGKSMPVPSEVRQLMTP</sequence>
<proteinExistence type="predicted"/>
<dbReference type="EMBL" id="GG658170">
    <property type="protein sequence ID" value="EEO30398.1"/>
    <property type="molecule type" value="Genomic_DNA"/>
</dbReference>
<dbReference type="eggNOG" id="COG0824">
    <property type="taxonomic scope" value="Bacteria"/>
</dbReference>
<accession>C3XB22</accession>
<name>C3XB22_OXAFO</name>
<gene>
    <name evidence="1" type="ORF">OFBG_01426</name>
</gene>
<dbReference type="STRING" id="847.BRW83_0679"/>